<protein>
    <submittedName>
        <fullName evidence="1">Uncharacterized protein</fullName>
    </submittedName>
</protein>
<accession>A0AB39NBI0</accession>
<name>A0AB39NBI0_9ACTN</name>
<reference evidence="1" key="1">
    <citation type="submission" date="2024-07" db="EMBL/GenBank/DDBJ databases">
        <authorList>
            <person name="Yu S.T."/>
        </authorList>
    </citation>
    <scope>NUCLEOTIDE SEQUENCE</scope>
    <source>
        <strain evidence="1">R11</strain>
    </source>
</reference>
<gene>
    <name evidence="1" type="ORF">AB5J55_35055</name>
</gene>
<evidence type="ECO:0000313" key="1">
    <source>
        <dbReference type="EMBL" id="XDQ14494.1"/>
    </source>
</evidence>
<organism evidence="1">
    <name type="scientific">Streptomyces sp. R11</name>
    <dbReference type="NCBI Taxonomy" id="3238625"/>
    <lineage>
        <taxon>Bacteria</taxon>
        <taxon>Bacillati</taxon>
        <taxon>Actinomycetota</taxon>
        <taxon>Actinomycetes</taxon>
        <taxon>Kitasatosporales</taxon>
        <taxon>Streptomycetaceae</taxon>
        <taxon>Streptomyces</taxon>
    </lineage>
</organism>
<dbReference type="RefSeq" id="WP_369274456.1">
    <property type="nucleotide sequence ID" value="NZ_CP163432.1"/>
</dbReference>
<dbReference type="AlphaFoldDB" id="A0AB39NBI0"/>
<dbReference type="EMBL" id="CP163432">
    <property type="protein sequence ID" value="XDQ14494.1"/>
    <property type="molecule type" value="Genomic_DNA"/>
</dbReference>
<sequence length="66" mass="7152">MPKPKAPVLTPDQKARAIDQRNKEARKGLRGVARLNAKTVADAEARVARHFGLAELTPPKPKGGTR</sequence>
<proteinExistence type="predicted"/>